<keyword evidence="4" id="KW-0186">Copper</keyword>
<organism evidence="5 6">
    <name type="scientific">Leptosia nina</name>
    <dbReference type="NCBI Taxonomy" id="320188"/>
    <lineage>
        <taxon>Eukaryota</taxon>
        <taxon>Metazoa</taxon>
        <taxon>Ecdysozoa</taxon>
        <taxon>Arthropoda</taxon>
        <taxon>Hexapoda</taxon>
        <taxon>Insecta</taxon>
        <taxon>Pterygota</taxon>
        <taxon>Neoptera</taxon>
        <taxon>Endopterygota</taxon>
        <taxon>Lepidoptera</taxon>
        <taxon>Glossata</taxon>
        <taxon>Ditrysia</taxon>
        <taxon>Papilionoidea</taxon>
        <taxon>Pieridae</taxon>
        <taxon>Pierinae</taxon>
        <taxon>Leptosia</taxon>
    </lineage>
</organism>
<dbReference type="Proteomes" id="UP001497472">
    <property type="component" value="Unassembled WGS sequence"/>
</dbReference>
<accession>A0AAV1JFU8</accession>
<keyword evidence="2 4" id="KW-1133">Transmembrane helix</keyword>
<sequence>MDHSHHDHGMDMPDGGGCGGGHMMVFHASVKAQILFQGWETTNALQLFGSAMAIFVAGVLYEGFKYYRETLFEKAALAATAESQVNIAKNENGARSCHTKRTVTYTMFSSGHIYQTVLYFIQAWVSYILMLVFMTYNVWLCLALALGLAVGYFLFGWRRTTAIDNGECCM</sequence>
<dbReference type="PANTHER" id="PTHR12483">
    <property type="entry name" value="SOLUTE CARRIER FAMILY 31 COPPER TRANSPORTERS"/>
    <property type="match status" value="1"/>
</dbReference>
<dbReference type="InterPro" id="IPR007274">
    <property type="entry name" value="Cop_transporter"/>
</dbReference>
<dbReference type="AlphaFoldDB" id="A0AAV1JFU8"/>
<evidence type="ECO:0000256" key="3">
    <source>
        <dbReference type="ARBA" id="ARBA00023136"/>
    </source>
</evidence>
<keyword evidence="4" id="KW-0406">Ion transport</keyword>
<gene>
    <name evidence="5" type="ORF">LNINA_LOCUS7007</name>
</gene>
<evidence type="ECO:0000256" key="4">
    <source>
        <dbReference type="RuleBase" id="RU367022"/>
    </source>
</evidence>
<keyword evidence="1 4" id="KW-0812">Transmembrane</keyword>
<dbReference type="GO" id="GO:0005375">
    <property type="term" value="F:copper ion transmembrane transporter activity"/>
    <property type="evidence" value="ECO:0007669"/>
    <property type="project" value="UniProtKB-UniRule"/>
</dbReference>
<feature type="transmembrane region" description="Helical" evidence="4">
    <location>
        <begin position="136"/>
        <end position="155"/>
    </location>
</feature>
<keyword evidence="4" id="KW-0187">Copper transport</keyword>
<keyword evidence="3 4" id="KW-0472">Membrane</keyword>
<keyword evidence="6" id="KW-1185">Reference proteome</keyword>
<evidence type="ECO:0000256" key="2">
    <source>
        <dbReference type="ARBA" id="ARBA00022989"/>
    </source>
</evidence>
<dbReference type="EMBL" id="CAVLEF010000009">
    <property type="protein sequence ID" value="CAK1547538.1"/>
    <property type="molecule type" value="Genomic_DNA"/>
</dbReference>
<keyword evidence="4" id="KW-0813">Transport</keyword>
<feature type="transmembrane region" description="Helical" evidence="4">
    <location>
        <begin position="44"/>
        <end position="64"/>
    </location>
</feature>
<protein>
    <recommendedName>
        <fullName evidence="4">Copper transport protein</fullName>
    </recommendedName>
</protein>
<reference evidence="5 6" key="1">
    <citation type="submission" date="2023-11" db="EMBL/GenBank/DDBJ databases">
        <authorList>
            <person name="Okamura Y."/>
        </authorList>
    </citation>
    <scope>NUCLEOTIDE SEQUENCE [LARGE SCALE GENOMIC DNA]</scope>
</reference>
<dbReference type="Pfam" id="PF04145">
    <property type="entry name" value="Ctr"/>
    <property type="match status" value="1"/>
</dbReference>
<dbReference type="PANTHER" id="PTHR12483:SF115">
    <property type="entry name" value="COPPER TRANSPORT PROTEIN"/>
    <property type="match status" value="1"/>
</dbReference>
<name>A0AAV1JFU8_9NEOP</name>
<comment type="similarity">
    <text evidence="4">Belongs to the copper transporter (Ctr) (TC 1.A.56) family. SLC31A subfamily.</text>
</comment>
<evidence type="ECO:0000256" key="1">
    <source>
        <dbReference type="ARBA" id="ARBA00022692"/>
    </source>
</evidence>
<dbReference type="GO" id="GO:0016020">
    <property type="term" value="C:membrane"/>
    <property type="evidence" value="ECO:0007669"/>
    <property type="project" value="UniProtKB-SubCell"/>
</dbReference>
<comment type="subcellular location">
    <subcellularLocation>
        <location evidence="4">Membrane</location>
        <topology evidence="4">Multi-pass membrane protein</topology>
    </subcellularLocation>
</comment>
<proteinExistence type="inferred from homology"/>
<comment type="caution">
    <text evidence="5">The sequence shown here is derived from an EMBL/GenBank/DDBJ whole genome shotgun (WGS) entry which is preliminary data.</text>
</comment>
<evidence type="ECO:0000313" key="6">
    <source>
        <dbReference type="Proteomes" id="UP001497472"/>
    </source>
</evidence>
<feature type="transmembrane region" description="Helical" evidence="4">
    <location>
        <begin position="111"/>
        <end position="130"/>
    </location>
</feature>
<evidence type="ECO:0000313" key="5">
    <source>
        <dbReference type="EMBL" id="CAK1547538.1"/>
    </source>
</evidence>